<evidence type="ECO:0000313" key="1">
    <source>
        <dbReference type="EMBL" id="MBD2736665.1"/>
    </source>
</evidence>
<dbReference type="Proteomes" id="UP000637383">
    <property type="component" value="Unassembled WGS sequence"/>
</dbReference>
<evidence type="ECO:0000313" key="2">
    <source>
        <dbReference type="Proteomes" id="UP000637383"/>
    </source>
</evidence>
<dbReference type="RefSeq" id="WP_190957285.1">
    <property type="nucleotide sequence ID" value="NZ_JACJTU010000023.1"/>
</dbReference>
<keyword evidence="2" id="KW-1185">Reference proteome</keyword>
<organism evidence="1 2">
    <name type="scientific">Nostoc paludosum FACHB-159</name>
    <dbReference type="NCBI Taxonomy" id="2692908"/>
    <lineage>
        <taxon>Bacteria</taxon>
        <taxon>Bacillati</taxon>
        <taxon>Cyanobacteriota</taxon>
        <taxon>Cyanophyceae</taxon>
        <taxon>Nostocales</taxon>
        <taxon>Nostocaceae</taxon>
        <taxon>Nostoc</taxon>
    </lineage>
</organism>
<proteinExistence type="predicted"/>
<reference evidence="1 2" key="1">
    <citation type="journal article" date="2020" name="ISME J.">
        <title>Comparative genomics reveals insights into cyanobacterial evolution and habitat adaptation.</title>
        <authorList>
            <person name="Chen M.Y."/>
            <person name="Teng W.K."/>
            <person name="Zhao L."/>
            <person name="Hu C.X."/>
            <person name="Zhou Y.K."/>
            <person name="Han B.P."/>
            <person name="Song L.R."/>
            <person name="Shu W.S."/>
        </authorList>
    </citation>
    <scope>NUCLEOTIDE SEQUENCE [LARGE SCALE GENOMIC DNA]</scope>
    <source>
        <strain evidence="1 2">FACHB-159</strain>
    </source>
</reference>
<sequence length="102" mass="11624">MSQSALPLSLCLGLPRKNDLLNGLFLNCTTDDTFQLETFQLKIEDSTTNNANSLEIENSTTDNTDKLGIVKSERVLKETQYLQTLAFCTYLVQYLFIFLNNY</sequence>
<protein>
    <submittedName>
        <fullName evidence="1">Uncharacterized protein</fullName>
    </submittedName>
</protein>
<comment type="caution">
    <text evidence="1">The sequence shown here is derived from an EMBL/GenBank/DDBJ whole genome shotgun (WGS) entry which is preliminary data.</text>
</comment>
<dbReference type="EMBL" id="JACJTU010000023">
    <property type="protein sequence ID" value="MBD2736665.1"/>
    <property type="molecule type" value="Genomic_DNA"/>
</dbReference>
<gene>
    <name evidence="1" type="ORF">H6H03_22705</name>
</gene>
<accession>A0ABR8KEE3</accession>
<name>A0ABR8KEE3_9NOSO</name>